<evidence type="ECO:0000256" key="1">
    <source>
        <dbReference type="SAM" id="Phobius"/>
    </source>
</evidence>
<keyword evidence="1" id="KW-1133">Transmembrane helix</keyword>
<dbReference type="PANTHER" id="PTHR36009">
    <property type="match status" value="1"/>
</dbReference>
<keyword evidence="3" id="KW-1185">Reference proteome</keyword>
<dbReference type="PANTHER" id="PTHR36009:SF3">
    <property type="entry name" value="TRANSMEMBRANE PROTEIN"/>
    <property type="match status" value="1"/>
</dbReference>
<reference evidence="2 3" key="1">
    <citation type="submission" date="2018-02" db="EMBL/GenBank/DDBJ databases">
        <title>Draft genome of wild Prunus yedoensis var. nudiflora.</title>
        <authorList>
            <person name="Baek S."/>
            <person name="Kim J.-H."/>
            <person name="Choi K."/>
            <person name="Kim G.-B."/>
            <person name="Cho A."/>
            <person name="Jang H."/>
            <person name="Shin C.-H."/>
            <person name="Yu H.-J."/>
            <person name="Mun J.-H."/>
        </authorList>
    </citation>
    <scope>NUCLEOTIDE SEQUENCE [LARGE SCALE GENOMIC DNA]</scope>
    <source>
        <strain evidence="3">cv. Jeju island</strain>
        <tissue evidence="2">Leaf</tissue>
    </source>
</reference>
<evidence type="ECO:0000313" key="2">
    <source>
        <dbReference type="EMBL" id="PQQ20724.1"/>
    </source>
</evidence>
<gene>
    <name evidence="2" type="ORF">Pyn_26320</name>
</gene>
<protein>
    <submittedName>
        <fullName evidence="2">Uncharacterized protein</fullName>
    </submittedName>
</protein>
<sequence>MYDACKLPKGHISVCNIVSDVVAIFLEYHVHQCLTNEFIRAIYPFMCSSKSKVPVWPFLIVSYLAGAYALLPYFVLCRPPPPLVDDESELRRWALNFLESKLTAAVGIF</sequence>
<dbReference type="AlphaFoldDB" id="A0A314ZTF1"/>
<proteinExistence type="predicted"/>
<name>A0A314ZTF1_PRUYE</name>
<dbReference type="EMBL" id="PJQY01000027">
    <property type="protein sequence ID" value="PQQ20724.1"/>
    <property type="molecule type" value="Genomic_DNA"/>
</dbReference>
<comment type="caution">
    <text evidence="2">The sequence shown here is derived from an EMBL/GenBank/DDBJ whole genome shotgun (WGS) entry which is preliminary data.</text>
</comment>
<organism evidence="2 3">
    <name type="scientific">Prunus yedoensis var. nudiflora</name>
    <dbReference type="NCBI Taxonomy" id="2094558"/>
    <lineage>
        <taxon>Eukaryota</taxon>
        <taxon>Viridiplantae</taxon>
        <taxon>Streptophyta</taxon>
        <taxon>Embryophyta</taxon>
        <taxon>Tracheophyta</taxon>
        <taxon>Spermatophyta</taxon>
        <taxon>Magnoliopsida</taxon>
        <taxon>eudicotyledons</taxon>
        <taxon>Gunneridae</taxon>
        <taxon>Pentapetalae</taxon>
        <taxon>rosids</taxon>
        <taxon>fabids</taxon>
        <taxon>Rosales</taxon>
        <taxon>Rosaceae</taxon>
        <taxon>Amygdaloideae</taxon>
        <taxon>Amygdaleae</taxon>
        <taxon>Prunus</taxon>
    </lineage>
</organism>
<accession>A0A314ZTF1</accession>
<keyword evidence="1" id="KW-0812">Transmembrane</keyword>
<feature type="transmembrane region" description="Helical" evidence="1">
    <location>
        <begin position="55"/>
        <end position="76"/>
    </location>
</feature>
<dbReference type="STRING" id="2094558.A0A314ZTF1"/>
<evidence type="ECO:0000313" key="3">
    <source>
        <dbReference type="Proteomes" id="UP000250321"/>
    </source>
</evidence>
<keyword evidence="1" id="KW-0472">Membrane</keyword>
<dbReference type="OrthoDB" id="47210at2759"/>
<dbReference type="Proteomes" id="UP000250321">
    <property type="component" value="Unassembled WGS sequence"/>
</dbReference>